<evidence type="ECO:0000313" key="2">
    <source>
        <dbReference type="Proteomes" id="UP000275408"/>
    </source>
</evidence>
<name>A0A3M6UHG7_POCDA</name>
<dbReference type="AlphaFoldDB" id="A0A3M6UHG7"/>
<proteinExistence type="predicted"/>
<keyword evidence="2" id="KW-1185">Reference proteome</keyword>
<dbReference type="OrthoDB" id="5987174at2759"/>
<dbReference type="PANTHER" id="PTHR47331:SF1">
    <property type="entry name" value="GAG-LIKE PROTEIN"/>
    <property type="match status" value="1"/>
</dbReference>
<comment type="caution">
    <text evidence="1">The sequence shown here is derived from an EMBL/GenBank/DDBJ whole genome shotgun (WGS) entry which is preliminary data.</text>
</comment>
<accession>A0A3M6UHG7</accession>
<dbReference type="PANTHER" id="PTHR47331">
    <property type="entry name" value="PHD-TYPE DOMAIN-CONTAINING PROTEIN"/>
    <property type="match status" value="1"/>
</dbReference>
<feature type="non-terminal residue" evidence="1">
    <location>
        <position position="371"/>
    </location>
</feature>
<reference evidence="1 2" key="1">
    <citation type="journal article" date="2018" name="Sci. Rep.">
        <title>Comparative analysis of the Pocillopora damicornis genome highlights role of immune system in coral evolution.</title>
        <authorList>
            <person name="Cunning R."/>
            <person name="Bay R.A."/>
            <person name="Gillette P."/>
            <person name="Baker A.C."/>
            <person name="Traylor-Knowles N."/>
        </authorList>
    </citation>
    <scope>NUCLEOTIDE SEQUENCE [LARGE SCALE GENOMIC DNA]</scope>
    <source>
        <strain evidence="1">RSMAS</strain>
        <tissue evidence="1">Whole animal</tissue>
    </source>
</reference>
<dbReference type="EMBL" id="RCHS01001512">
    <property type="protein sequence ID" value="RMX53102.1"/>
    <property type="molecule type" value="Genomic_DNA"/>
</dbReference>
<evidence type="ECO:0000313" key="1">
    <source>
        <dbReference type="EMBL" id="RMX53102.1"/>
    </source>
</evidence>
<protein>
    <submittedName>
        <fullName evidence="1">Uncharacterized protein</fullName>
    </submittedName>
</protein>
<gene>
    <name evidence="1" type="ORF">pdam_00015558</name>
</gene>
<organism evidence="1 2">
    <name type="scientific">Pocillopora damicornis</name>
    <name type="common">Cauliflower coral</name>
    <name type="synonym">Millepora damicornis</name>
    <dbReference type="NCBI Taxonomy" id="46731"/>
    <lineage>
        <taxon>Eukaryota</taxon>
        <taxon>Metazoa</taxon>
        <taxon>Cnidaria</taxon>
        <taxon>Anthozoa</taxon>
        <taxon>Hexacorallia</taxon>
        <taxon>Scleractinia</taxon>
        <taxon>Astrocoeniina</taxon>
        <taxon>Pocilloporidae</taxon>
        <taxon>Pocillopora</taxon>
    </lineage>
</organism>
<dbReference type="InterPro" id="IPR005312">
    <property type="entry name" value="DUF1759"/>
</dbReference>
<dbReference type="Proteomes" id="UP000275408">
    <property type="component" value="Unassembled WGS sequence"/>
</dbReference>
<dbReference type="Pfam" id="PF03564">
    <property type="entry name" value="DUF1759"/>
    <property type="match status" value="1"/>
</dbReference>
<sequence length="371" mass="43178">MDNAESTLKTKLKQLELKKRLIKSSRARNIDSARRTVEAMKIEAKVNGGDISDWNDAITEKIEEADGHIENLEEWLANRKMEAEKQEREEKMKFEIKLHETKLKLQEDLQIKAGNLKSSVETTVGEAKLPKLVITKFNGTYADWPRFWGQYSEIIDKTNVPPVTKFTYLRELLDAKVRKTVEALPHSAEGYKRAVSILKDRFGKQKILELPYTSTGNPKRIHEFHDKLSHSVQSLETLNSLHEVNGMVSLTLDKLPIIRKDFVRNDPEWETWDFVKFTEALRQWTRRNPTDNFKLEDSQSFRKRHRVFQTNQRRTRKCVYCQAEDHKPSECAKIASPTERREFLGTKRLCFNCTGPHKSSECKSTATSQHC</sequence>